<dbReference type="WBParaSite" id="SBAD_0000738801-mRNA-1">
    <property type="protein sequence ID" value="SBAD_0000738801-mRNA-1"/>
    <property type="gene ID" value="SBAD_0000738801"/>
</dbReference>
<reference evidence="1 2" key="2">
    <citation type="submission" date="2018-11" db="EMBL/GenBank/DDBJ databases">
        <authorList>
            <consortium name="Pathogen Informatics"/>
        </authorList>
    </citation>
    <scope>NUCLEOTIDE SEQUENCE [LARGE SCALE GENOMIC DNA]</scope>
</reference>
<accession>A0A183IU25</accession>
<protein>
    <submittedName>
        <fullName evidence="1 3">Uncharacterized protein</fullName>
    </submittedName>
</protein>
<proteinExistence type="predicted"/>
<keyword evidence="2" id="KW-1185">Reference proteome</keyword>
<dbReference type="EMBL" id="UZAM01010339">
    <property type="protein sequence ID" value="VDP11968.1"/>
    <property type="molecule type" value="Genomic_DNA"/>
</dbReference>
<evidence type="ECO:0000313" key="3">
    <source>
        <dbReference type="WBParaSite" id="SBAD_0000738801-mRNA-1"/>
    </source>
</evidence>
<evidence type="ECO:0000313" key="2">
    <source>
        <dbReference type="Proteomes" id="UP000270296"/>
    </source>
</evidence>
<reference evidence="3" key="1">
    <citation type="submission" date="2016-06" db="UniProtKB">
        <authorList>
            <consortium name="WormBaseParasite"/>
        </authorList>
    </citation>
    <scope>IDENTIFICATION</scope>
</reference>
<evidence type="ECO:0000313" key="1">
    <source>
        <dbReference type="EMBL" id="VDP11968.1"/>
    </source>
</evidence>
<dbReference type="AlphaFoldDB" id="A0A183IU25"/>
<organism evidence="3">
    <name type="scientific">Soboliphyme baturini</name>
    <dbReference type="NCBI Taxonomy" id="241478"/>
    <lineage>
        <taxon>Eukaryota</taxon>
        <taxon>Metazoa</taxon>
        <taxon>Ecdysozoa</taxon>
        <taxon>Nematoda</taxon>
        <taxon>Enoplea</taxon>
        <taxon>Dorylaimia</taxon>
        <taxon>Dioctophymatida</taxon>
        <taxon>Dioctophymatoidea</taxon>
        <taxon>Soboliphymatidae</taxon>
        <taxon>Soboliphyme</taxon>
    </lineage>
</organism>
<dbReference type="Proteomes" id="UP000270296">
    <property type="component" value="Unassembled WGS sequence"/>
</dbReference>
<name>A0A183IU25_9BILA</name>
<gene>
    <name evidence="1" type="ORF">SBAD_LOCUS7122</name>
</gene>
<sequence length="142" mass="15917">MRQPQGWATTSVHCNAVPHRGVAPFLISALPEDEDYFLTYFSVVAIHRDETTGFNSFRACHLTSPSPSPSPSFRRHDPSSSPLFRNEIRARSVLLAHDSPASLRSARRRHRLSLLILLHSVPLMPDSSSIQSLSSLMLQLWS</sequence>